<keyword evidence="3" id="KW-1185">Reference proteome</keyword>
<comment type="caution">
    <text evidence="2">The sequence shown here is derived from an EMBL/GenBank/DDBJ whole genome shotgun (WGS) entry which is preliminary data.</text>
</comment>
<organism evidence="2 3">
    <name type="scientific">Seiridium unicorne</name>
    <dbReference type="NCBI Taxonomy" id="138068"/>
    <lineage>
        <taxon>Eukaryota</taxon>
        <taxon>Fungi</taxon>
        <taxon>Dikarya</taxon>
        <taxon>Ascomycota</taxon>
        <taxon>Pezizomycotina</taxon>
        <taxon>Sordariomycetes</taxon>
        <taxon>Xylariomycetidae</taxon>
        <taxon>Amphisphaeriales</taxon>
        <taxon>Sporocadaceae</taxon>
        <taxon>Seiridium</taxon>
    </lineage>
</organism>
<feature type="compositionally biased region" description="Polar residues" evidence="1">
    <location>
        <begin position="1"/>
        <end position="11"/>
    </location>
</feature>
<dbReference type="EMBL" id="JARVKF010000279">
    <property type="protein sequence ID" value="KAK9419903.1"/>
    <property type="molecule type" value="Genomic_DNA"/>
</dbReference>
<dbReference type="Proteomes" id="UP001408356">
    <property type="component" value="Unassembled WGS sequence"/>
</dbReference>
<sequence length="89" mass="9575">MPSIIQSSLPNGLSPVAGHKGSVSSGGLKDNQYGKYHPRDLRTLDLESNFGPMDPDAIGYLQPTSANTSIETMRARFKIDGYLYVGSVS</sequence>
<proteinExistence type="predicted"/>
<evidence type="ECO:0000313" key="2">
    <source>
        <dbReference type="EMBL" id="KAK9419903.1"/>
    </source>
</evidence>
<name>A0ABR2UYY3_9PEZI</name>
<reference evidence="2 3" key="1">
    <citation type="journal article" date="2024" name="J. Plant Pathol.">
        <title>Sequence and assembly of the genome of Seiridium unicorne, isolate CBS 538.82, causal agent of cypress canker disease.</title>
        <authorList>
            <person name="Scali E."/>
            <person name="Rocca G.D."/>
            <person name="Danti R."/>
            <person name="Garbelotto M."/>
            <person name="Barberini S."/>
            <person name="Baroncelli R."/>
            <person name="Emiliani G."/>
        </authorList>
    </citation>
    <scope>NUCLEOTIDE SEQUENCE [LARGE SCALE GENOMIC DNA]</scope>
    <source>
        <strain evidence="2 3">BM-138-508</strain>
    </source>
</reference>
<gene>
    <name evidence="2" type="ORF">SUNI508_06909</name>
</gene>
<evidence type="ECO:0000256" key="1">
    <source>
        <dbReference type="SAM" id="MobiDB-lite"/>
    </source>
</evidence>
<protein>
    <submittedName>
        <fullName evidence="2">Phytanoyl-CoA hydroxylase</fullName>
    </submittedName>
</protein>
<evidence type="ECO:0000313" key="3">
    <source>
        <dbReference type="Proteomes" id="UP001408356"/>
    </source>
</evidence>
<accession>A0ABR2UYY3</accession>
<feature type="region of interest" description="Disordered" evidence="1">
    <location>
        <begin position="1"/>
        <end position="36"/>
    </location>
</feature>